<reference evidence="2" key="1">
    <citation type="submission" date="2018-08" db="EMBL/GenBank/DDBJ databases">
        <authorList>
            <person name="Khan S.A."/>
            <person name="J S.E."/>
        </authorList>
    </citation>
    <scope>NUCLEOTIDE SEQUENCE [LARGE SCALE GENOMIC DNA]</scope>
    <source>
        <strain evidence="2">PoM-212</strain>
    </source>
</reference>
<sequence>MKSKRLLVIGLTWPEPTATAAGVRMVQLLEIFKKYEFETTFVSTASNTEHSQDLEAMGIATHSIKLNDASFDSFIENLQPDIVLFDRFLTEEQFGWRVAEHCPHALRILDSEDLHSLRHARENCFKKGIPFTEAHWLQYDRTKRELASILRSDLTLIISSFEMELLQRAVRLDTSLLWHLPFMYTAISQQNDWPEFEARMDFLFIGGGLHAPNVDAIKHLEQEIWPNIHARISDAKCYIYGAYLPDAVNKLHNPKKGFYVRGRARSVSEVMKMAKVCLAPLRFGAGIKGKLMDAMLNGTPSITTGIGAEGMHGEMNWNGFITYSQDDFIDKAIELYTNKTCWQKAQDNGINIINKLYHKPRLEMLFMDRIKEIMGDLETHRAQNIMGRILEHHTLQSTKYLSKWIEEKNRKE</sequence>
<dbReference type="OrthoDB" id="9807209at2"/>
<evidence type="ECO:0000313" key="1">
    <source>
        <dbReference type="EMBL" id="RRQ49002.1"/>
    </source>
</evidence>
<evidence type="ECO:0000313" key="2">
    <source>
        <dbReference type="Proteomes" id="UP000286990"/>
    </source>
</evidence>
<protein>
    <submittedName>
        <fullName evidence="1">Glycosyltransferase</fullName>
    </submittedName>
</protein>
<dbReference type="SUPFAM" id="SSF53756">
    <property type="entry name" value="UDP-Glycosyltransferase/glycogen phosphorylase"/>
    <property type="match status" value="1"/>
</dbReference>
<proteinExistence type="predicted"/>
<accession>A0A426RJ61</accession>
<organism evidence="1 2">
    <name type="scientific">Maribacter algicola</name>
    <dbReference type="NCBI Taxonomy" id="2498892"/>
    <lineage>
        <taxon>Bacteria</taxon>
        <taxon>Pseudomonadati</taxon>
        <taxon>Bacteroidota</taxon>
        <taxon>Flavobacteriia</taxon>
        <taxon>Flavobacteriales</taxon>
        <taxon>Flavobacteriaceae</taxon>
        <taxon>Maribacter</taxon>
    </lineage>
</organism>
<comment type="caution">
    <text evidence="1">The sequence shown here is derived from an EMBL/GenBank/DDBJ whole genome shotgun (WGS) entry which is preliminary data.</text>
</comment>
<dbReference type="Gene3D" id="3.40.50.2000">
    <property type="entry name" value="Glycogen Phosphorylase B"/>
    <property type="match status" value="1"/>
</dbReference>
<gene>
    <name evidence="1" type="ORF">DZC72_11460</name>
</gene>
<name>A0A426RJ61_9FLAO</name>
<keyword evidence="2" id="KW-1185">Reference proteome</keyword>
<dbReference type="Pfam" id="PF13692">
    <property type="entry name" value="Glyco_trans_1_4"/>
    <property type="match status" value="1"/>
</dbReference>
<dbReference type="Proteomes" id="UP000286990">
    <property type="component" value="Unassembled WGS sequence"/>
</dbReference>
<dbReference type="RefSeq" id="WP_125223047.1">
    <property type="nucleotide sequence ID" value="NZ_QUSX01000002.1"/>
</dbReference>
<dbReference type="EMBL" id="QUSX01000002">
    <property type="protein sequence ID" value="RRQ49002.1"/>
    <property type="molecule type" value="Genomic_DNA"/>
</dbReference>
<reference evidence="2" key="2">
    <citation type="submission" date="2018-12" db="EMBL/GenBank/DDBJ databases">
        <title>Maribacter lutimaris sp. nov., isolated from marine sediment.</title>
        <authorList>
            <person name="Kim K.K."/>
        </authorList>
    </citation>
    <scope>NUCLEOTIDE SEQUENCE [LARGE SCALE GENOMIC DNA]</scope>
    <source>
        <strain evidence="2">PoM-212</strain>
    </source>
</reference>
<dbReference type="AlphaFoldDB" id="A0A426RJ61"/>